<organism evidence="1">
    <name type="scientific">Candidatus Kentrum sp. FM</name>
    <dbReference type="NCBI Taxonomy" id="2126340"/>
    <lineage>
        <taxon>Bacteria</taxon>
        <taxon>Pseudomonadati</taxon>
        <taxon>Pseudomonadota</taxon>
        <taxon>Gammaproteobacteria</taxon>
        <taxon>Candidatus Kentrum</taxon>
    </lineage>
</organism>
<sequence length="490" mass="56049">MHRKDGIFDRPAKGWRTILHSSVILVLALVIVQAMTRAGAVETRFSGHVEGQLRWFQTSPSLTLLNTSKQSTGGDISFAVQPEWRYQTQDRKHDFSFIPFMRYDPEHDERTHADIRELYWLYNGNAWEVLAGVNQVFWGVAESRHLVDIINQKDVVEDPDLEDKLGQPMIRLTMDIKPMLKLMRILKENKQERRGADWGKLSLFLMPGFRERIFPGADDRLRGPIPVDENEVVYSDGASEDRVDLALRYSRTIGDWEIGLHYFHGNAREPRLVPNCDFWTMPEECALAVLSGEQLRLIPHYERINQAGVDLQYTTNISAEDDNAITRFVRLVLGEESADYVLGKLSGGVLGKFEGIIREGQGDTFGALVAGVEYTKYQVFDSNADLGFLVEYLYDDRDDAPRAPLTPFDHDIFLATRISLNDTKDTHILAGFMTDTENDEYSFNVEAERRVNDNISAELLIRLFGGDEEWGAFSNIKDDDYAQLTFSYHF</sequence>
<evidence type="ECO:0000313" key="3">
    <source>
        <dbReference type="EMBL" id="VFK07246.1"/>
    </source>
</evidence>
<protein>
    <recommendedName>
        <fullName evidence="4">Alginate export domain-containing protein</fullName>
    </recommendedName>
</protein>
<evidence type="ECO:0008006" key="4">
    <source>
        <dbReference type="Google" id="ProtNLM"/>
    </source>
</evidence>
<reference evidence="1" key="1">
    <citation type="submission" date="2019-02" db="EMBL/GenBank/DDBJ databases">
        <authorList>
            <person name="Gruber-Vodicka R. H."/>
            <person name="Seah K. B. B."/>
        </authorList>
    </citation>
    <scope>NUCLEOTIDE SEQUENCE</scope>
    <source>
        <strain evidence="1">BECK_BZ163</strain>
        <strain evidence="3">BECK_BZ164</strain>
        <strain evidence="2">BECK_BZ165</strain>
    </source>
</reference>
<accession>A0A450S3X7</accession>
<dbReference type="EMBL" id="CAADFL010000035">
    <property type="protein sequence ID" value="VFK07246.1"/>
    <property type="molecule type" value="Genomic_DNA"/>
</dbReference>
<evidence type="ECO:0000313" key="1">
    <source>
        <dbReference type="EMBL" id="VFJ46465.1"/>
    </source>
</evidence>
<gene>
    <name evidence="1" type="ORF">BECKFM1743A_GA0114220_100379</name>
    <name evidence="3" type="ORF">BECKFM1743B_GA0114221_100359</name>
    <name evidence="2" type="ORF">BECKFM1743C_GA0114222_104712</name>
</gene>
<dbReference type="AlphaFoldDB" id="A0A450S3X7"/>
<name>A0A450S3X7_9GAMM</name>
<evidence type="ECO:0000313" key="2">
    <source>
        <dbReference type="EMBL" id="VFJ67919.1"/>
    </source>
</evidence>
<proteinExistence type="predicted"/>
<dbReference type="EMBL" id="CAADFA010000471">
    <property type="protein sequence ID" value="VFJ67919.1"/>
    <property type="molecule type" value="Genomic_DNA"/>
</dbReference>
<dbReference type="EMBL" id="CAADEZ010000037">
    <property type="protein sequence ID" value="VFJ46465.1"/>
    <property type="molecule type" value="Genomic_DNA"/>
</dbReference>